<feature type="transmembrane region" description="Helical" evidence="1">
    <location>
        <begin position="95"/>
        <end position="111"/>
    </location>
</feature>
<feature type="transmembrane region" description="Helical" evidence="1">
    <location>
        <begin position="55"/>
        <end position="74"/>
    </location>
</feature>
<gene>
    <name evidence="3" type="ORF">GCM10008096_10680</name>
</gene>
<evidence type="ECO:0000313" key="3">
    <source>
        <dbReference type="EMBL" id="GHD03954.1"/>
    </source>
</evidence>
<accession>A0ABQ3GEX3</accession>
<feature type="transmembrane region" description="Helical" evidence="1">
    <location>
        <begin position="199"/>
        <end position="222"/>
    </location>
</feature>
<evidence type="ECO:0000259" key="2">
    <source>
        <dbReference type="Pfam" id="PF00487"/>
    </source>
</evidence>
<comment type="caution">
    <text evidence="3">The sequence shown here is derived from an EMBL/GenBank/DDBJ whole genome shotgun (WGS) entry which is preliminary data.</text>
</comment>
<dbReference type="PANTHER" id="PTHR19353">
    <property type="entry name" value="FATTY ACID DESATURASE 2"/>
    <property type="match status" value="1"/>
</dbReference>
<sequence length="347" mass="38209">MSRAEYVESYRQLSLTVHDAGLMRRRYAFYATRIGGWVLALAAVLAGVVLLGETWLQLIVAALFGAVMAQLGFLSHEAAHRQVFASRSWNEWTSRIISGLLMGLSFSWWMAKHNTHHAHPNREGTDPDIESNLLALTPAATDRREGLSAWLARRQGYFFVPLLLLEGLNLHVASLRMLCSAGSVPHRATELALIIVRHAAYLTLLFAVLPMGMAFAFVGVQIGTFGLLLGGAFALNHIGMPIVPAGVHLDFLRRQVRMSRNVVDGPLARLLLGGLQFQVEHHLFPAVPRPSLPALQAIVREHCSRVGIPYAQETLAGASVTVVSYLNQVGLKNRDPFACPLVQRYRG</sequence>
<dbReference type="InterPro" id="IPR005804">
    <property type="entry name" value="FA_desaturase_dom"/>
</dbReference>
<evidence type="ECO:0000313" key="4">
    <source>
        <dbReference type="Proteomes" id="UP000642819"/>
    </source>
</evidence>
<dbReference type="Proteomes" id="UP000642819">
    <property type="component" value="Unassembled WGS sequence"/>
</dbReference>
<dbReference type="InterPro" id="IPR012171">
    <property type="entry name" value="Fatty_acid_desaturase"/>
</dbReference>
<keyword evidence="4" id="KW-1185">Reference proteome</keyword>
<dbReference type="PIRSF" id="PIRSF015921">
    <property type="entry name" value="FA_sphinglp_des"/>
    <property type="match status" value="1"/>
</dbReference>
<reference evidence="4" key="1">
    <citation type="journal article" date="2019" name="Int. J. Syst. Evol. Microbiol.">
        <title>The Global Catalogue of Microorganisms (GCM) 10K type strain sequencing project: providing services to taxonomists for standard genome sequencing and annotation.</title>
        <authorList>
            <consortium name="The Broad Institute Genomics Platform"/>
            <consortium name="The Broad Institute Genome Sequencing Center for Infectious Disease"/>
            <person name="Wu L."/>
            <person name="Ma J."/>
        </authorList>
    </citation>
    <scope>NUCLEOTIDE SEQUENCE [LARGE SCALE GENOMIC DNA]</scope>
    <source>
        <strain evidence="4">KCTC 19466</strain>
    </source>
</reference>
<dbReference type="CDD" id="cd03506">
    <property type="entry name" value="Delta6-FADS-like"/>
    <property type="match status" value="1"/>
</dbReference>
<feature type="domain" description="Fatty acid desaturase" evidence="2">
    <location>
        <begin position="54"/>
        <end position="312"/>
    </location>
</feature>
<dbReference type="EMBL" id="BMXK01000004">
    <property type="protein sequence ID" value="GHD03954.1"/>
    <property type="molecule type" value="Genomic_DNA"/>
</dbReference>
<evidence type="ECO:0000256" key="1">
    <source>
        <dbReference type="SAM" id="Phobius"/>
    </source>
</evidence>
<name>A0ABQ3GEX3_9MICC</name>
<proteinExistence type="predicted"/>
<feature type="transmembrane region" description="Helical" evidence="1">
    <location>
        <begin position="27"/>
        <end position="49"/>
    </location>
</feature>
<feature type="transmembrane region" description="Helical" evidence="1">
    <location>
        <begin position="228"/>
        <end position="251"/>
    </location>
</feature>
<keyword evidence="1" id="KW-1133">Transmembrane helix</keyword>
<keyword evidence="1" id="KW-0472">Membrane</keyword>
<feature type="transmembrane region" description="Helical" evidence="1">
    <location>
        <begin position="157"/>
        <end position="178"/>
    </location>
</feature>
<dbReference type="PANTHER" id="PTHR19353:SF19">
    <property type="entry name" value="DELTA(5) FATTY ACID DESATURASE C-RELATED"/>
    <property type="match status" value="1"/>
</dbReference>
<organism evidence="3 4">
    <name type="scientific">Zhihengliuella salsuginis</name>
    <dbReference type="NCBI Taxonomy" id="578222"/>
    <lineage>
        <taxon>Bacteria</taxon>
        <taxon>Bacillati</taxon>
        <taxon>Actinomycetota</taxon>
        <taxon>Actinomycetes</taxon>
        <taxon>Micrococcales</taxon>
        <taxon>Micrococcaceae</taxon>
        <taxon>Zhihengliuella</taxon>
    </lineage>
</organism>
<dbReference type="Pfam" id="PF00487">
    <property type="entry name" value="FA_desaturase"/>
    <property type="match status" value="1"/>
</dbReference>
<keyword evidence="1" id="KW-0812">Transmembrane</keyword>
<protein>
    <submittedName>
        <fullName evidence="3">Fatty acid desaturase</fullName>
    </submittedName>
</protein>